<keyword evidence="1" id="KW-1133">Transmembrane helix</keyword>
<protein>
    <submittedName>
        <fullName evidence="2">PTS system mannose/fructose/sorbose family IID component</fullName>
    </submittedName>
</protein>
<dbReference type="Pfam" id="PF03613">
    <property type="entry name" value="EIID-AGA"/>
    <property type="match status" value="1"/>
</dbReference>
<feature type="transmembrane region" description="Helical" evidence="1">
    <location>
        <begin position="183"/>
        <end position="200"/>
    </location>
</feature>
<proteinExistence type="predicted"/>
<keyword evidence="1" id="KW-0812">Transmembrane</keyword>
<evidence type="ECO:0000313" key="3">
    <source>
        <dbReference type="Proteomes" id="UP000007844"/>
    </source>
</evidence>
<dbReference type="RefSeq" id="WP_014259711.1">
    <property type="nucleotide sequence ID" value="NC_016629.1"/>
</dbReference>
<dbReference type="eggNOG" id="COG3716">
    <property type="taxonomic scope" value="Bacteria"/>
</dbReference>
<dbReference type="EMBL" id="CP003221">
    <property type="protein sequence ID" value="EGJ49935.1"/>
    <property type="molecule type" value="Genomic_DNA"/>
</dbReference>
<name>F3Z137_DESAF</name>
<dbReference type="InterPro" id="IPR004704">
    <property type="entry name" value="PTS_IID_man"/>
</dbReference>
<dbReference type="AlphaFoldDB" id="F3Z137"/>
<evidence type="ECO:0000256" key="1">
    <source>
        <dbReference type="SAM" id="Phobius"/>
    </source>
</evidence>
<dbReference type="HOGENOM" id="CLU_076313_0_0_7"/>
<dbReference type="Proteomes" id="UP000007844">
    <property type="component" value="Chromosome"/>
</dbReference>
<reference evidence="2 3" key="1">
    <citation type="journal article" date="2011" name="J. Bacteriol.">
        <title>Genome sequence of the mercury-methylating and pleomorphic Desulfovibrio africanus Strain Walvis Bay.</title>
        <authorList>
            <person name="Brown S.D."/>
            <person name="Wall J.D."/>
            <person name="Kucken A.M."/>
            <person name="Gilmour C.C."/>
            <person name="Podar M."/>
            <person name="Brandt C.C."/>
            <person name="Teshima H."/>
            <person name="Detter J.C."/>
            <person name="Han C.S."/>
            <person name="Land M.L."/>
            <person name="Lucas S."/>
            <person name="Han J."/>
            <person name="Pennacchio L."/>
            <person name="Nolan M."/>
            <person name="Pitluck S."/>
            <person name="Woyke T."/>
            <person name="Goodwin L."/>
            <person name="Palumbo A.V."/>
            <person name="Elias D.A."/>
        </authorList>
    </citation>
    <scope>NUCLEOTIDE SEQUENCE [LARGE SCALE GENOMIC DNA]</scope>
    <source>
        <strain evidence="2 3">Walvis Bay</strain>
    </source>
</reference>
<dbReference type="GO" id="GO:0009401">
    <property type="term" value="P:phosphoenolpyruvate-dependent sugar phosphotransferase system"/>
    <property type="evidence" value="ECO:0007669"/>
    <property type="project" value="InterPro"/>
</dbReference>
<feature type="transmembrane region" description="Helical" evidence="1">
    <location>
        <begin position="104"/>
        <end position="126"/>
    </location>
</feature>
<dbReference type="PROSITE" id="PS51108">
    <property type="entry name" value="PTS_EIID"/>
    <property type="match status" value="1"/>
</dbReference>
<sequence>MRPSGEPEVSVLFRCLARSYLVGANFNTRGMQNIGLSYAMDPGLVAIHVQGKDLYDARRRYLRHYNTHPFWTPLLIGIFLSLEIKIAKNQLPPGTLENVRQTTIYTLSAIGDSVFGGGVLVLWALATACMIVTGHGVAAVLTGGVLLLSLQAFKALTFFAGLREGFRFLPRLKRFNLINWGRRIKLVNALLTVLFWYLVWPEPVRWTGWVLGVGALCLATWLVLKTRLSRGLALIFLLAGYAVAPFVLRWLETL</sequence>
<organism evidence="2 3">
    <name type="scientific">Desulfocurvibacter africanus subsp. africanus str. Walvis Bay</name>
    <dbReference type="NCBI Taxonomy" id="690850"/>
    <lineage>
        <taxon>Bacteria</taxon>
        <taxon>Pseudomonadati</taxon>
        <taxon>Thermodesulfobacteriota</taxon>
        <taxon>Desulfovibrionia</taxon>
        <taxon>Desulfovibrionales</taxon>
        <taxon>Desulfovibrionaceae</taxon>
        <taxon>Desulfocurvibacter</taxon>
    </lineage>
</organism>
<keyword evidence="3" id="KW-1185">Reference proteome</keyword>
<gene>
    <name evidence="2" type="ORF">Desaf_1599</name>
</gene>
<feature type="transmembrane region" description="Helical" evidence="1">
    <location>
        <begin position="231"/>
        <end position="251"/>
    </location>
</feature>
<dbReference type="STRING" id="690850.Desaf_1599"/>
<accession>F3Z137</accession>
<feature type="transmembrane region" description="Helical" evidence="1">
    <location>
        <begin position="206"/>
        <end position="224"/>
    </location>
</feature>
<evidence type="ECO:0000313" key="2">
    <source>
        <dbReference type="EMBL" id="EGJ49935.1"/>
    </source>
</evidence>
<feature type="transmembrane region" description="Helical" evidence="1">
    <location>
        <begin position="138"/>
        <end position="162"/>
    </location>
</feature>
<dbReference type="KEGG" id="daf:Desaf_1599"/>
<dbReference type="GO" id="GO:0016020">
    <property type="term" value="C:membrane"/>
    <property type="evidence" value="ECO:0007669"/>
    <property type="project" value="InterPro"/>
</dbReference>
<keyword evidence="1" id="KW-0472">Membrane</keyword>